<sequence length="167" mass="19156">MLKSESGRRSSRRTRSVRPPTVSTRDAALALRLQREDLSRLESTYDSSRRRRRTPSQDEDAALALRLQREQLMESFRGNHQQTRTPPNSSFLFFKCRPSSSFCNSPSASVVGAFQPECRDPHRCLRNGYSLGSRHKGCLCHGLRMHLWPLRSSRFYPGTGIKLSNMK</sequence>
<gene>
    <name evidence="2" type="ORF">V6N12_059598</name>
</gene>
<reference evidence="2 3" key="1">
    <citation type="journal article" date="2024" name="G3 (Bethesda)">
        <title>Genome assembly of Hibiscus sabdariffa L. provides insights into metabolisms of medicinal natural products.</title>
        <authorList>
            <person name="Kim T."/>
        </authorList>
    </citation>
    <scope>NUCLEOTIDE SEQUENCE [LARGE SCALE GENOMIC DNA]</scope>
    <source>
        <strain evidence="2">TK-2024</strain>
        <tissue evidence="2">Old leaves</tissue>
    </source>
</reference>
<comment type="caution">
    <text evidence="2">The sequence shown here is derived from an EMBL/GenBank/DDBJ whole genome shotgun (WGS) entry which is preliminary data.</text>
</comment>
<accession>A0ABR2EXP3</accession>
<protein>
    <submittedName>
        <fullName evidence="2">Uncharacterized protein</fullName>
    </submittedName>
</protein>
<dbReference type="EMBL" id="JBBPBM010000010">
    <property type="protein sequence ID" value="KAK8566057.1"/>
    <property type="molecule type" value="Genomic_DNA"/>
</dbReference>
<feature type="region of interest" description="Disordered" evidence="1">
    <location>
        <begin position="1"/>
        <end position="29"/>
    </location>
</feature>
<proteinExistence type="predicted"/>
<dbReference type="Proteomes" id="UP001472677">
    <property type="component" value="Unassembled WGS sequence"/>
</dbReference>
<evidence type="ECO:0000256" key="1">
    <source>
        <dbReference type="SAM" id="MobiDB-lite"/>
    </source>
</evidence>
<keyword evidence="3" id="KW-1185">Reference proteome</keyword>
<evidence type="ECO:0000313" key="2">
    <source>
        <dbReference type="EMBL" id="KAK8566057.1"/>
    </source>
</evidence>
<organism evidence="2 3">
    <name type="scientific">Hibiscus sabdariffa</name>
    <name type="common">roselle</name>
    <dbReference type="NCBI Taxonomy" id="183260"/>
    <lineage>
        <taxon>Eukaryota</taxon>
        <taxon>Viridiplantae</taxon>
        <taxon>Streptophyta</taxon>
        <taxon>Embryophyta</taxon>
        <taxon>Tracheophyta</taxon>
        <taxon>Spermatophyta</taxon>
        <taxon>Magnoliopsida</taxon>
        <taxon>eudicotyledons</taxon>
        <taxon>Gunneridae</taxon>
        <taxon>Pentapetalae</taxon>
        <taxon>rosids</taxon>
        <taxon>malvids</taxon>
        <taxon>Malvales</taxon>
        <taxon>Malvaceae</taxon>
        <taxon>Malvoideae</taxon>
        <taxon>Hibiscus</taxon>
    </lineage>
</organism>
<name>A0ABR2EXP3_9ROSI</name>
<evidence type="ECO:0000313" key="3">
    <source>
        <dbReference type="Proteomes" id="UP001472677"/>
    </source>
</evidence>